<dbReference type="PANTHER" id="PTHR34047">
    <property type="entry name" value="NUCLEAR INTRON MATURASE 1, MITOCHONDRIAL-RELATED"/>
    <property type="match status" value="1"/>
</dbReference>
<organism evidence="2 3">
    <name type="scientific">Paenibacillus thiaminolyticus</name>
    <name type="common">Bacillus thiaminolyticus</name>
    <dbReference type="NCBI Taxonomy" id="49283"/>
    <lineage>
        <taxon>Bacteria</taxon>
        <taxon>Bacillati</taxon>
        <taxon>Bacillota</taxon>
        <taxon>Bacilli</taxon>
        <taxon>Bacillales</taxon>
        <taxon>Paenibacillaceae</taxon>
        <taxon>Paenibacillus</taxon>
    </lineage>
</organism>
<keyword evidence="2" id="KW-0695">RNA-directed DNA polymerase</keyword>
<dbReference type="PANTHER" id="PTHR34047:SF8">
    <property type="entry name" value="PROTEIN YKFC"/>
    <property type="match status" value="1"/>
</dbReference>
<dbReference type="Pfam" id="PF00078">
    <property type="entry name" value="RVT_1"/>
    <property type="match status" value="1"/>
</dbReference>
<dbReference type="EC" id="2.7.7.49" evidence="2"/>
<dbReference type="AlphaFoldDB" id="A0A3A3GM50"/>
<dbReference type="Pfam" id="PF08388">
    <property type="entry name" value="GIIM"/>
    <property type="match status" value="1"/>
</dbReference>
<name>A0A3A3GM50_PANTH</name>
<keyword evidence="2" id="KW-0548">Nucleotidyltransferase</keyword>
<dbReference type="InterPro" id="IPR043502">
    <property type="entry name" value="DNA/RNA_pol_sf"/>
</dbReference>
<evidence type="ECO:0000259" key="1">
    <source>
        <dbReference type="PROSITE" id="PS50878"/>
    </source>
</evidence>
<dbReference type="InterPro" id="IPR013597">
    <property type="entry name" value="Mat_intron_G2"/>
</dbReference>
<dbReference type="OrthoDB" id="9793236at2"/>
<sequence length="441" mass="51427">MNDKTPSVRDFREGVKNGKKRRWYSLIDKIWAEPNLKEAYLEVKRNRGGAGVDGVTIKAYESELEDNVQALHHALRTKTYRPKPVKRVYIPKADGTERPLGIPTVGDRVAQAAARRILEPIFEELFLDCSFGFRPGRSAHMALEKIRKDLMDGYVYVIDADLKGYFDTIPHEKLIDAVREEVVDGSVLELIRRFLRAGVLENGSFYLNEQGTPQGGVISPLLANIYLHPLDKLMTERGHRITRYADDFVICCKSQKGAERVRKSVVGFLEQELGLKVHPEKTKIVDNRTEALLFLGYELRQNRMYPSEKAKKKFKERVKELTRRNQTVNVQKLIKKKLNPYLRGWGNYFGRGQGVKFFKQMDGWIRRRLRAVQMRSWKKIGKLHRELRRRNFEGELPQLRMTAWRNSRGFHIQYVMPNEWFHEIGLCSLAMLYNELHPQRG</sequence>
<dbReference type="Proteomes" id="UP000266177">
    <property type="component" value="Unassembled WGS sequence"/>
</dbReference>
<proteinExistence type="predicted"/>
<dbReference type="SUPFAM" id="SSF56672">
    <property type="entry name" value="DNA/RNA polymerases"/>
    <property type="match status" value="1"/>
</dbReference>
<dbReference type="EMBL" id="QYZD01000002">
    <property type="protein sequence ID" value="RJG26073.1"/>
    <property type="molecule type" value="Genomic_DNA"/>
</dbReference>
<accession>A0A3A3GM50</accession>
<reference evidence="2 3" key="1">
    <citation type="submission" date="2018-09" db="EMBL/GenBank/DDBJ databases">
        <title>Paenibacillus SK2017-BO5.</title>
        <authorList>
            <person name="Piskunova J.V."/>
            <person name="Dubiley S.A."/>
            <person name="Severinov K.V."/>
        </authorList>
    </citation>
    <scope>NUCLEOTIDE SEQUENCE [LARGE SCALE GENOMIC DNA]</scope>
    <source>
        <strain evidence="2 3">BO5</strain>
    </source>
</reference>
<keyword evidence="2" id="KW-0808">Transferase</keyword>
<dbReference type="NCBIfam" id="TIGR04416">
    <property type="entry name" value="group_II_RT_mat"/>
    <property type="match status" value="1"/>
</dbReference>
<dbReference type="RefSeq" id="WP_119791089.1">
    <property type="nucleotide sequence ID" value="NZ_QYZD01000002.1"/>
</dbReference>
<dbReference type="PROSITE" id="PS50878">
    <property type="entry name" value="RT_POL"/>
    <property type="match status" value="1"/>
</dbReference>
<protein>
    <submittedName>
        <fullName evidence="2">Group II intron reverse transcriptase/maturase</fullName>
        <ecNumber evidence="2">2.7.7.49</ecNumber>
    </submittedName>
</protein>
<comment type="caution">
    <text evidence="2">The sequence shown here is derived from an EMBL/GenBank/DDBJ whole genome shotgun (WGS) entry which is preliminary data.</text>
</comment>
<dbReference type="InterPro" id="IPR030931">
    <property type="entry name" value="Group_II_RT_mat"/>
</dbReference>
<dbReference type="InterPro" id="IPR051083">
    <property type="entry name" value="GrpII_Intron_Splice-Mob/Def"/>
</dbReference>
<dbReference type="InterPro" id="IPR000477">
    <property type="entry name" value="RT_dom"/>
</dbReference>
<dbReference type="GO" id="GO:0003964">
    <property type="term" value="F:RNA-directed DNA polymerase activity"/>
    <property type="evidence" value="ECO:0007669"/>
    <property type="project" value="UniProtKB-KW"/>
</dbReference>
<evidence type="ECO:0000313" key="2">
    <source>
        <dbReference type="EMBL" id="RJG26073.1"/>
    </source>
</evidence>
<feature type="domain" description="Reverse transcriptase" evidence="1">
    <location>
        <begin position="71"/>
        <end position="299"/>
    </location>
</feature>
<evidence type="ECO:0000313" key="3">
    <source>
        <dbReference type="Proteomes" id="UP000266177"/>
    </source>
</evidence>
<dbReference type="CDD" id="cd01651">
    <property type="entry name" value="RT_G2_intron"/>
    <property type="match status" value="1"/>
</dbReference>
<gene>
    <name evidence="2" type="primary">ltrA</name>
    <name evidence="2" type="ORF">DQX05_04065</name>
</gene>